<comment type="subcellular location">
    <subcellularLocation>
        <location evidence="1">Cell membrane</location>
        <topology evidence="1">Multi-pass membrane protein</topology>
    </subcellularLocation>
</comment>
<dbReference type="AlphaFoldDB" id="A0A6J6JVZ9"/>
<name>A0A6J6JVZ9_9ZZZZ</name>
<evidence type="ECO:0000313" key="8">
    <source>
        <dbReference type="EMBL" id="CAB4573137.1"/>
    </source>
</evidence>
<feature type="domain" description="EamA" evidence="7">
    <location>
        <begin position="146"/>
        <end position="291"/>
    </location>
</feature>
<dbReference type="InterPro" id="IPR051258">
    <property type="entry name" value="Diverse_Substrate_Transporter"/>
</dbReference>
<feature type="transmembrane region" description="Helical" evidence="6">
    <location>
        <begin position="91"/>
        <end position="112"/>
    </location>
</feature>
<dbReference type="PANTHER" id="PTHR42920:SF5">
    <property type="entry name" value="EAMA DOMAIN-CONTAINING PROTEIN"/>
    <property type="match status" value="1"/>
</dbReference>
<dbReference type="Gene3D" id="1.10.3730.20">
    <property type="match status" value="1"/>
</dbReference>
<evidence type="ECO:0000256" key="6">
    <source>
        <dbReference type="SAM" id="Phobius"/>
    </source>
</evidence>
<keyword evidence="3 6" id="KW-0812">Transmembrane</keyword>
<feature type="transmembrane region" description="Helical" evidence="6">
    <location>
        <begin position="176"/>
        <end position="196"/>
    </location>
</feature>
<feature type="transmembrane region" description="Helical" evidence="6">
    <location>
        <begin position="36"/>
        <end position="52"/>
    </location>
</feature>
<feature type="domain" description="EamA" evidence="7">
    <location>
        <begin position="1"/>
        <end position="135"/>
    </location>
</feature>
<proteinExistence type="predicted"/>
<feature type="transmembrane region" description="Helical" evidence="6">
    <location>
        <begin position="276"/>
        <end position="295"/>
    </location>
</feature>
<dbReference type="SUPFAM" id="SSF103481">
    <property type="entry name" value="Multidrug resistance efflux transporter EmrE"/>
    <property type="match status" value="2"/>
</dbReference>
<feature type="transmembrane region" description="Helical" evidence="6">
    <location>
        <begin position="119"/>
        <end position="140"/>
    </location>
</feature>
<evidence type="ECO:0000256" key="5">
    <source>
        <dbReference type="ARBA" id="ARBA00023136"/>
    </source>
</evidence>
<reference evidence="9" key="1">
    <citation type="submission" date="2020-05" db="EMBL/GenBank/DDBJ databases">
        <authorList>
            <person name="Chiriac C."/>
            <person name="Salcher M."/>
            <person name="Ghai R."/>
            <person name="Kavagutti S V."/>
        </authorList>
    </citation>
    <scope>NUCLEOTIDE SEQUENCE</scope>
</reference>
<gene>
    <name evidence="8" type="ORF">UFOPK1684_00868</name>
    <name evidence="9" type="ORF">UFOPK2158_00543</name>
</gene>
<keyword evidence="5 6" id="KW-0472">Membrane</keyword>
<dbReference type="Pfam" id="PF00892">
    <property type="entry name" value="EamA"/>
    <property type="match status" value="2"/>
</dbReference>
<evidence type="ECO:0000256" key="2">
    <source>
        <dbReference type="ARBA" id="ARBA00022475"/>
    </source>
</evidence>
<organism evidence="9">
    <name type="scientific">freshwater metagenome</name>
    <dbReference type="NCBI Taxonomy" id="449393"/>
    <lineage>
        <taxon>unclassified sequences</taxon>
        <taxon>metagenomes</taxon>
        <taxon>ecological metagenomes</taxon>
    </lineage>
</organism>
<keyword evidence="4 6" id="KW-1133">Transmembrane helix</keyword>
<feature type="transmembrane region" description="Helical" evidence="6">
    <location>
        <begin position="146"/>
        <end position="164"/>
    </location>
</feature>
<keyword evidence="2" id="KW-1003">Cell membrane</keyword>
<dbReference type="EMBL" id="CAEZVY010000044">
    <property type="protein sequence ID" value="CAB4640424.1"/>
    <property type="molecule type" value="Genomic_DNA"/>
</dbReference>
<evidence type="ECO:0000256" key="3">
    <source>
        <dbReference type="ARBA" id="ARBA00022692"/>
    </source>
</evidence>
<evidence type="ECO:0000259" key="7">
    <source>
        <dbReference type="Pfam" id="PF00892"/>
    </source>
</evidence>
<accession>A0A6J6JVZ9</accession>
<evidence type="ECO:0000256" key="1">
    <source>
        <dbReference type="ARBA" id="ARBA00004651"/>
    </source>
</evidence>
<dbReference type="PANTHER" id="PTHR42920">
    <property type="entry name" value="OS03G0707200 PROTEIN-RELATED"/>
    <property type="match status" value="1"/>
</dbReference>
<dbReference type="InterPro" id="IPR000620">
    <property type="entry name" value="EamA_dom"/>
</dbReference>
<dbReference type="InterPro" id="IPR037185">
    <property type="entry name" value="EmrE-like"/>
</dbReference>
<dbReference type="GO" id="GO:0005886">
    <property type="term" value="C:plasma membrane"/>
    <property type="evidence" value="ECO:0007669"/>
    <property type="project" value="UniProtKB-SubCell"/>
</dbReference>
<sequence>MGYIYALVAAFLFGANGSVSKVIIQAGFSAMQLTQMRVLGAAVISGLALLIIDKKSFRLPPGQWPVVVVLGVVGVAMLQVTYALAIELLPVGIALLLEYLAVLLVALVAFFVFKEKVRLRLWVAIAFVMAGLVVVAEIWASTLNPIGVMWGLLAAITLATYFLVGERQLKTISPLALAFWTMAIAAVFWLPFSGWWELDASSFTTLAPLGSEPDSALVPLWALLAWNVVLGSFAPFLLSLSALKRLSATAAGILATSEIAFAFVTAWLWLQESLSLLQVVGASIVLGGIVIAQTARSSDVVVQADLALETGPITLPDHTQLTKEPL</sequence>
<evidence type="ECO:0000256" key="4">
    <source>
        <dbReference type="ARBA" id="ARBA00022989"/>
    </source>
</evidence>
<feature type="transmembrane region" description="Helical" evidence="6">
    <location>
        <begin position="216"/>
        <end position="238"/>
    </location>
</feature>
<feature type="transmembrane region" description="Helical" evidence="6">
    <location>
        <begin position="64"/>
        <end position="85"/>
    </location>
</feature>
<dbReference type="EMBL" id="CAEZTM010000036">
    <property type="protein sequence ID" value="CAB4573137.1"/>
    <property type="molecule type" value="Genomic_DNA"/>
</dbReference>
<evidence type="ECO:0000313" key="9">
    <source>
        <dbReference type="EMBL" id="CAB4640424.1"/>
    </source>
</evidence>
<feature type="transmembrane region" description="Helical" evidence="6">
    <location>
        <begin position="250"/>
        <end position="270"/>
    </location>
</feature>
<protein>
    <submittedName>
        <fullName evidence="9">Unannotated protein</fullName>
    </submittedName>
</protein>